<dbReference type="OMA" id="LALNTMH"/>
<evidence type="ECO:0000256" key="4">
    <source>
        <dbReference type="ARBA" id="ARBA00022737"/>
    </source>
</evidence>
<dbReference type="GO" id="GO:0012505">
    <property type="term" value="C:endomembrane system"/>
    <property type="evidence" value="ECO:0007669"/>
    <property type="project" value="UniProtKB-SubCell"/>
</dbReference>
<keyword evidence="3 7" id="KW-0812">Transmembrane</keyword>
<dbReference type="SUPFAM" id="SSF81338">
    <property type="entry name" value="Aquaporin-like"/>
    <property type="match status" value="1"/>
</dbReference>
<dbReference type="GO" id="GO:0005737">
    <property type="term" value="C:cytoplasm"/>
    <property type="evidence" value="ECO:0007669"/>
    <property type="project" value="UniProtKB-ARBA"/>
</dbReference>
<evidence type="ECO:0000313" key="10">
    <source>
        <dbReference type="EMBL" id="KJE91777.1"/>
    </source>
</evidence>
<dbReference type="InterPro" id="IPR022357">
    <property type="entry name" value="MIP_CS"/>
</dbReference>
<feature type="region of interest" description="Disordered" evidence="8">
    <location>
        <begin position="1"/>
        <end position="31"/>
    </location>
</feature>
<feature type="transmembrane region" description="Helical" evidence="9">
    <location>
        <begin position="240"/>
        <end position="263"/>
    </location>
</feature>
<feature type="transmembrane region" description="Helical" evidence="9">
    <location>
        <begin position="283"/>
        <end position="304"/>
    </location>
</feature>
<dbReference type="Gene3D" id="1.20.1080.10">
    <property type="entry name" value="Glycerol uptake facilitator protein"/>
    <property type="match status" value="1"/>
</dbReference>
<feature type="transmembrane region" description="Helical" evidence="9">
    <location>
        <begin position="55"/>
        <end position="81"/>
    </location>
</feature>
<evidence type="ECO:0000256" key="7">
    <source>
        <dbReference type="RuleBase" id="RU000477"/>
    </source>
</evidence>
<keyword evidence="5 9" id="KW-1133">Transmembrane helix</keyword>
<gene>
    <name evidence="10" type="ORF">CAOG_002866</name>
</gene>
<evidence type="ECO:0000256" key="9">
    <source>
        <dbReference type="SAM" id="Phobius"/>
    </source>
</evidence>
<dbReference type="PANTHER" id="PTHR45665:SF9">
    <property type="entry name" value="AQUAPORIN-8"/>
    <property type="match status" value="1"/>
</dbReference>
<dbReference type="InterPro" id="IPR000425">
    <property type="entry name" value="MIP"/>
</dbReference>
<evidence type="ECO:0000256" key="8">
    <source>
        <dbReference type="SAM" id="MobiDB-lite"/>
    </source>
</evidence>
<evidence type="ECO:0000256" key="5">
    <source>
        <dbReference type="ARBA" id="ARBA00022989"/>
    </source>
</evidence>
<feature type="transmembrane region" description="Helical" evidence="9">
    <location>
        <begin position="140"/>
        <end position="160"/>
    </location>
</feature>
<dbReference type="PANTHER" id="PTHR45665">
    <property type="entry name" value="AQUAPORIN-8"/>
    <property type="match status" value="1"/>
</dbReference>
<protein>
    <recommendedName>
        <fullName evidence="12">Aquaporin</fullName>
    </recommendedName>
</protein>
<dbReference type="PROSITE" id="PS00221">
    <property type="entry name" value="MIP"/>
    <property type="match status" value="1"/>
</dbReference>
<keyword evidence="6 9" id="KW-0472">Membrane</keyword>
<reference evidence="11" key="1">
    <citation type="submission" date="2011-02" db="EMBL/GenBank/DDBJ databases">
        <title>The Genome Sequence of Capsaspora owczarzaki ATCC 30864.</title>
        <authorList>
            <person name="Russ C."/>
            <person name="Cuomo C."/>
            <person name="Burger G."/>
            <person name="Gray M.W."/>
            <person name="Holland P.W.H."/>
            <person name="King N."/>
            <person name="Lang F.B.F."/>
            <person name="Roger A.J."/>
            <person name="Ruiz-Trillo I."/>
            <person name="Young S.K."/>
            <person name="Zeng Q."/>
            <person name="Gargeya S."/>
            <person name="Alvarado L."/>
            <person name="Berlin A."/>
            <person name="Chapman S.B."/>
            <person name="Chen Z."/>
            <person name="Freedman E."/>
            <person name="Gellesch M."/>
            <person name="Goldberg J."/>
            <person name="Griggs A."/>
            <person name="Gujja S."/>
            <person name="Heilman E."/>
            <person name="Heiman D."/>
            <person name="Howarth C."/>
            <person name="Mehta T."/>
            <person name="Neiman D."/>
            <person name="Pearson M."/>
            <person name="Roberts A."/>
            <person name="Saif S."/>
            <person name="Shea T."/>
            <person name="Shenoy N."/>
            <person name="Sisk P."/>
            <person name="Stolte C."/>
            <person name="Sykes S."/>
            <person name="White J."/>
            <person name="Yandava C."/>
            <person name="Haas B."/>
            <person name="Nusbaum C."/>
            <person name="Birren B."/>
        </authorList>
    </citation>
    <scope>NUCLEOTIDE SEQUENCE</scope>
    <source>
        <strain evidence="11">ATCC 30864</strain>
    </source>
</reference>
<evidence type="ECO:0000256" key="2">
    <source>
        <dbReference type="ARBA" id="ARBA00022448"/>
    </source>
</evidence>
<comment type="subcellular location">
    <subcellularLocation>
        <location evidence="1">Endomembrane system</location>
        <topology evidence="1">Multi-pass membrane protein</topology>
    </subcellularLocation>
</comment>
<evidence type="ECO:0000256" key="1">
    <source>
        <dbReference type="ARBA" id="ARBA00004127"/>
    </source>
</evidence>
<name>A0A0D2VNB1_CAPO3</name>
<dbReference type="PRINTS" id="PR00783">
    <property type="entry name" value="MINTRINSICP"/>
</dbReference>
<dbReference type="OrthoDB" id="3222at2759"/>
<evidence type="ECO:0008006" key="12">
    <source>
        <dbReference type="Google" id="ProtNLM"/>
    </source>
</evidence>
<dbReference type="AlphaFoldDB" id="A0A0D2VNB1"/>
<feature type="transmembrane region" description="Helical" evidence="9">
    <location>
        <begin position="87"/>
        <end position="112"/>
    </location>
</feature>
<dbReference type="EMBL" id="KE346363">
    <property type="protein sequence ID" value="KJE91777.1"/>
    <property type="molecule type" value="Genomic_DNA"/>
</dbReference>
<keyword evidence="11" id="KW-1185">Reference proteome</keyword>
<evidence type="ECO:0000313" key="11">
    <source>
        <dbReference type="Proteomes" id="UP000008743"/>
    </source>
</evidence>
<dbReference type="PhylomeDB" id="A0A0D2VNB1"/>
<keyword evidence="4" id="KW-0677">Repeat</keyword>
<dbReference type="STRING" id="595528.A0A0D2VNB1"/>
<organism evidence="10 11">
    <name type="scientific">Capsaspora owczarzaki (strain ATCC 30864)</name>
    <dbReference type="NCBI Taxonomy" id="595528"/>
    <lineage>
        <taxon>Eukaryota</taxon>
        <taxon>Filasterea</taxon>
        <taxon>Capsaspora</taxon>
    </lineage>
</organism>
<feature type="transmembrane region" description="Helical" evidence="9">
    <location>
        <begin position="180"/>
        <end position="202"/>
    </location>
</feature>
<dbReference type="eggNOG" id="KOG0223">
    <property type="taxonomic scope" value="Eukaryota"/>
</dbReference>
<dbReference type="InterPro" id="IPR023271">
    <property type="entry name" value="Aquaporin-like"/>
</dbReference>
<dbReference type="GO" id="GO:0016020">
    <property type="term" value="C:membrane"/>
    <property type="evidence" value="ECO:0007669"/>
    <property type="project" value="InterPro"/>
</dbReference>
<evidence type="ECO:0000256" key="6">
    <source>
        <dbReference type="ARBA" id="ARBA00023136"/>
    </source>
</evidence>
<proteinExistence type="inferred from homology"/>
<dbReference type="GO" id="GO:0019755">
    <property type="term" value="P:one-carbon compound transport"/>
    <property type="evidence" value="ECO:0007669"/>
    <property type="project" value="UniProtKB-ARBA"/>
</dbReference>
<evidence type="ECO:0000256" key="3">
    <source>
        <dbReference type="ARBA" id="ARBA00022692"/>
    </source>
</evidence>
<dbReference type="Pfam" id="PF00230">
    <property type="entry name" value="MIP"/>
    <property type="match status" value="2"/>
</dbReference>
<dbReference type="InParanoid" id="A0A0D2VNB1"/>
<comment type="similarity">
    <text evidence="7">Belongs to the MIP/aquaporin (TC 1.A.8) family.</text>
</comment>
<dbReference type="Proteomes" id="UP000008743">
    <property type="component" value="Unassembled WGS sequence"/>
</dbReference>
<dbReference type="InterPro" id="IPR034294">
    <property type="entry name" value="Aquaporin_transptr"/>
</dbReference>
<keyword evidence="2 7" id="KW-0813">Transport</keyword>
<sequence>MSAERNFQALNSHDDDVELRDPLSHSRASAAAADVEAQPVYDRNDPIEKGKRRKILIRAVLGELVCTTIFLFTVMAAGLNYGTGGPVAAATGSLMGAIVTGFCAVAIIYAFADVSGAHFNPAVTFATLVTQKTSPFKSGLYWAAQILASIIASALLVALFPYENAAAHVVVTVPDGVNLIQALLMEFILTFILVYVIFATAFETVDSNNVKVVTDKDDTKGTGAKNLTIYTTTGNTKAGFAPLAIGLTLGFLCLLGGSVSGGAFNPARTLGPAIVSWTWTDQWVYWLGDFLGAAVAGLIQQFFAHAAVMQ</sequence>
<accession>A0A0D2VNB1</accession>
<dbReference type="GO" id="GO:0015250">
    <property type="term" value="F:water channel activity"/>
    <property type="evidence" value="ECO:0007669"/>
    <property type="project" value="TreeGrafter"/>
</dbReference>